<feature type="non-terminal residue" evidence="5">
    <location>
        <position position="124"/>
    </location>
</feature>
<organism evidence="5">
    <name type="scientific">Haemophilus influenzae HK1212</name>
    <dbReference type="NCBI Taxonomy" id="456482"/>
    <lineage>
        <taxon>Bacteria</taxon>
        <taxon>Pseudomonadati</taxon>
        <taxon>Pseudomonadota</taxon>
        <taxon>Gammaproteobacteria</taxon>
        <taxon>Pasteurellales</taxon>
        <taxon>Pasteurellaceae</taxon>
        <taxon>Haemophilus</taxon>
    </lineage>
</organism>
<keyword evidence="2 5" id="KW-0808">Transferase</keyword>
<name>A0A7G2K0N5_HAEIF</name>
<dbReference type="GO" id="GO:0008710">
    <property type="term" value="F:8-amino-7-oxononanoate synthase activity"/>
    <property type="evidence" value="ECO:0007669"/>
    <property type="project" value="UniProtKB-EC"/>
</dbReference>
<keyword evidence="3" id="KW-0663">Pyridoxal phosphate</keyword>
<keyword evidence="5" id="KW-0012">Acyltransferase</keyword>
<dbReference type="PANTHER" id="PTHR13693:SF100">
    <property type="entry name" value="8-AMINO-7-OXONONANOATE SYNTHASE"/>
    <property type="match status" value="1"/>
</dbReference>
<comment type="cofactor">
    <cofactor evidence="1">
        <name>pyridoxal 5'-phosphate</name>
        <dbReference type="ChEBI" id="CHEBI:597326"/>
    </cofactor>
</comment>
<dbReference type="InterPro" id="IPR015424">
    <property type="entry name" value="PyrdxlP-dep_Trfase"/>
</dbReference>
<dbReference type="PANTHER" id="PTHR13693">
    <property type="entry name" value="CLASS II AMINOTRANSFERASE/8-AMINO-7-OXONONANOATE SYNTHASE"/>
    <property type="match status" value="1"/>
</dbReference>
<dbReference type="SUPFAM" id="SSF53383">
    <property type="entry name" value="PLP-dependent transferases"/>
    <property type="match status" value="1"/>
</dbReference>
<proteinExistence type="predicted"/>
<dbReference type="Pfam" id="PF00155">
    <property type="entry name" value="Aminotran_1_2"/>
    <property type="match status" value="1"/>
</dbReference>
<evidence type="ECO:0000256" key="1">
    <source>
        <dbReference type="ARBA" id="ARBA00001933"/>
    </source>
</evidence>
<reference evidence="5" key="1">
    <citation type="journal article" date="2010" name="Genomics">
        <title>Tracing phylogenomic events leading to diversity of Haemophilus influenzae and the emergence of Brazilian Purpuric Fever (BPF)-associated clones.</title>
        <authorList>
            <person name="Papazisi L."/>
            <person name="Ratnayake S."/>
            <person name="Remortel B.G."/>
            <person name="Bock G.R."/>
            <person name="Liang W."/>
            <person name="Saeed A.I."/>
            <person name="Liu J."/>
            <person name="Fleischmann R.D."/>
            <person name="Kilian M."/>
            <person name="Peterson S.N."/>
        </authorList>
    </citation>
    <scope>NUCLEOTIDE SEQUENCE [LARGE SCALE GENOMIC DNA]</scope>
    <source>
        <strain evidence="5">HK1212</strain>
    </source>
</reference>
<dbReference type="InterPro" id="IPR015422">
    <property type="entry name" value="PyrdxlP-dep_Trfase_small"/>
</dbReference>
<dbReference type="EMBL" id="ABFC01000226">
    <property type="protein sequence ID" value="EFA29268.1"/>
    <property type="molecule type" value="Genomic_DNA"/>
</dbReference>
<dbReference type="GO" id="GO:0009102">
    <property type="term" value="P:biotin biosynthetic process"/>
    <property type="evidence" value="ECO:0007669"/>
    <property type="project" value="TreeGrafter"/>
</dbReference>
<dbReference type="Gene3D" id="3.40.640.10">
    <property type="entry name" value="Type I PLP-dependent aspartate aminotransferase-like (Major domain)"/>
    <property type="match status" value="1"/>
</dbReference>
<gene>
    <name evidence="5" type="primary">bioF</name>
    <name evidence="5" type="ORF">HAINFHK1212_1878</name>
</gene>
<protein>
    <submittedName>
        <fullName evidence="5">8-amino-7-oxononanoate synthase</fullName>
        <ecNumber evidence="5">2.3.1.47</ecNumber>
    </submittedName>
</protein>
<evidence type="ECO:0000313" key="5">
    <source>
        <dbReference type="EMBL" id="EFA29268.1"/>
    </source>
</evidence>
<evidence type="ECO:0000259" key="4">
    <source>
        <dbReference type="Pfam" id="PF00155"/>
    </source>
</evidence>
<evidence type="ECO:0000256" key="2">
    <source>
        <dbReference type="ARBA" id="ARBA00022679"/>
    </source>
</evidence>
<dbReference type="GO" id="GO:0030170">
    <property type="term" value="F:pyridoxal phosphate binding"/>
    <property type="evidence" value="ECO:0007669"/>
    <property type="project" value="InterPro"/>
</dbReference>
<evidence type="ECO:0000256" key="3">
    <source>
        <dbReference type="ARBA" id="ARBA00022898"/>
    </source>
</evidence>
<dbReference type="AlphaFoldDB" id="A0A7G2K0N5"/>
<dbReference type="Gene3D" id="3.90.1150.10">
    <property type="entry name" value="Aspartate Aminotransferase, domain 1"/>
    <property type="match status" value="1"/>
</dbReference>
<dbReference type="InterPro" id="IPR050087">
    <property type="entry name" value="AON_synthase_class-II"/>
</dbReference>
<comment type="caution">
    <text evidence="5">The sequence shown here is derived from an EMBL/GenBank/DDBJ whole genome shotgun (WGS) entry which is preliminary data.</text>
</comment>
<dbReference type="InterPro" id="IPR004839">
    <property type="entry name" value="Aminotransferase_I/II_large"/>
</dbReference>
<accession>A0A7G2K0N5</accession>
<feature type="domain" description="Aminotransferase class I/classII large" evidence="4">
    <location>
        <begin position="36"/>
        <end position="119"/>
    </location>
</feature>
<dbReference type="InterPro" id="IPR015421">
    <property type="entry name" value="PyrdxlP-dep_Trfase_major"/>
</dbReference>
<sequence length="124" mass="14128">MDAFKQQLEQLSAQNQYRSIPDLVHQGRYITRENRKMLNMSSNDYLGLASNENLRQSFLQQYGGNFPSFTSSSSRLLTGNFPIYTDLEELVAQRFQRESALLFNSGYHANLGILPALTTTKSLI</sequence>
<dbReference type="EC" id="2.3.1.47" evidence="5"/>